<dbReference type="InterPro" id="IPR046960">
    <property type="entry name" value="PPR_At4g14850-like_plant"/>
</dbReference>
<evidence type="ECO:0000313" key="3">
    <source>
        <dbReference type="EMBL" id="KAG1330768.1"/>
    </source>
</evidence>
<protein>
    <submittedName>
        <fullName evidence="3">Putative Pentatricopeptide repeat-containing protein, chloroplastic</fullName>
    </submittedName>
</protein>
<sequence length="344" mass="38537">MLLFSHCSHPPNLFTWNTLIRGLSLGSAPHDALLLFALMLQTPSVMPDAFSYASALKACARSHAYRLTKTIHGLVIVNGNQSNNYVANTALHAYALCSDVASARKLFNVVPSWDVVGWNAMLAGYVQNGLPVEGLKLMHRMWSKGVELTDVTVITALMACAQTKDLCFGGQIHGYVGKRTMQFEREINVGTALVDMYAKSGHSELARQVFDEMKRRDIGVWNALLGGYVYNGWFAEALQFFEELQASGLRPDEPTLVSALCACGHLGALDVGKTIHSYVEERFPHFDPILGTALMEMYSKCGWIEGSREVFRVQRARGELMKNLYFREYLFGKGDIYWTWDWKT</sequence>
<comment type="caution">
    <text evidence="3">The sequence shown here is derived from an EMBL/GenBank/DDBJ whole genome shotgun (WGS) entry which is preliminary data.</text>
</comment>
<dbReference type="AlphaFoldDB" id="A0A8K0MWU9"/>
<reference evidence="3" key="2">
    <citation type="submission" date="2019-07" db="EMBL/GenBank/DDBJ databases">
        <authorList>
            <person name="Yang Y."/>
            <person name="Bocs S."/>
            <person name="Baudouin L."/>
        </authorList>
    </citation>
    <scope>NUCLEOTIDE SEQUENCE</scope>
    <source>
        <tissue evidence="3">Spear leaf of Hainan Tall coconut</tissue>
    </source>
</reference>
<dbReference type="OrthoDB" id="185373at2759"/>
<feature type="repeat" description="PPR" evidence="2">
    <location>
        <begin position="114"/>
        <end position="148"/>
    </location>
</feature>
<dbReference type="PANTHER" id="PTHR47926">
    <property type="entry name" value="PENTATRICOPEPTIDE REPEAT-CONTAINING PROTEIN"/>
    <property type="match status" value="1"/>
</dbReference>
<organism evidence="3 4">
    <name type="scientific">Cocos nucifera</name>
    <name type="common">Coconut palm</name>
    <dbReference type="NCBI Taxonomy" id="13894"/>
    <lineage>
        <taxon>Eukaryota</taxon>
        <taxon>Viridiplantae</taxon>
        <taxon>Streptophyta</taxon>
        <taxon>Embryophyta</taxon>
        <taxon>Tracheophyta</taxon>
        <taxon>Spermatophyta</taxon>
        <taxon>Magnoliopsida</taxon>
        <taxon>Liliopsida</taxon>
        <taxon>Arecaceae</taxon>
        <taxon>Arecoideae</taxon>
        <taxon>Cocoseae</taxon>
        <taxon>Attaleinae</taxon>
        <taxon>Cocos</taxon>
    </lineage>
</organism>
<keyword evidence="4" id="KW-1185">Reference proteome</keyword>
<accession>A0A8K0MWU9</accession>
<dbReference type="InterPro" id="IPR002885">
    <property type="entry name" value="PPR_rpt"/>
</dbReference>
<dbReference type="NCBIfam" id="TIGR00756">
    <property type="entry name" value="PPR"/>
    <property type="match status" value="3"/>
</dbReference>
<dbReference type="Proteomes" id="UP000797356">
    <property type="component" value="Chromosome 2"/>
</dbReference>
<dbReference type="GO" id="GO:0003723">
    <property type="term" value="F:RNA binding"/>
    <property type="evidence" value="ECO:0007669"/>
    <property type="project" value="InterPro"/>
</dbReference>
<dbReference type="Gene3D" id="1.25.40.10">
    <property type="entry name" value="Tetratricopeptide repeat domain"/>
    <property type="match status" value="3"/>
</dbReference>
<dbReference type="PANTHER" id="PTHR47926:SF347">
    <property type="entry name" value="PENTATRICOPEPTIDE REPEAT-CONTAINING PROTEIN"/>
    <property type="match status" value="1"/>
</dbReference>
<dbReference type="Pfam" id="PF01535">
    <property type="entry name" value="PPR"/>
    <property type="match status" value="3"/>
</dbReference>
<dbReference type="FunFam" id="1.25.40.10:FF:000344">
    <property type="entry name" value="Pentatricopeptide repeat-containing protein"/>
    <property type="match status" value="1"/>
</dbReference>
<name>A0A8K0MWU9_COCNU</name>
<dbReference type="FunFam" id="1.25.40.10:FF:000031">
    <property type="entry name" value="Pentatricopeptide repeat-containing protein mitochondrial"/>
    <property type="match status" value="1"/>
</dbReference>
<gene>
    <name evidence="3" type="ORF">COCNU_02G007360</name>
</gene>
<dbReference type="InterPro" id="IPR011990">
    <property type="entry name" value="TPR-like_helical_dom_sf"/>
</dbReference>
<proteinExistence type="predicted"/>
<feature type="repeat" description="PPR" evidence="2">
    <location>
        <begin position="217"/>
        <end position="251"/>
    </location>
</feature>
<keyword evidence="1" id="KW-0677">Repeat</keyword>
<dbReference type="EMBL" id="CM017873">
    <property type="protein sequence ID" value="KAG1330768.1"/>
    <property type="molecule type" value="Genomic_DNA"/>
</dbReference>
<evidence type="ECO:0000256" key="1">
    <source>
        <dbReference type="ARBA" id="ARBA00022737"/>
    </source>
</evidence>
<dbReference type="Pfam" id="PF13041">
    <property type="entry name" value="PPR_2"/>
    <property type="match status" value="1"/>
</dbReference>
<evidence type="ECO:0000313" key="4">
    <source>
        <dbReference type="Proteomes" id="UP000797356"/>
    </source>
</evidence>
<evidence type="ECO:0000256" key="2">
    <source>
        <dbReference type="PROSITE-ProRule" id="PRU00708"/>
    </source>
</evidence>
<dbReference type="PROSITE" id="PS51375">
    <property type="entry name" value="PPR"/>
    <property type="match status" value="2"/>
</dbReference>
<reference evidence="3" key="1">
    <citation type="journal article" date="2017" name="Gigascience">
        <title>The genome draft of coconut (Cocos nucifera).</title>
        <authorList>
            <person name="Xiao Y."/>
            <person name="Xu P."/>
            <person name="Fan H."/>
            <person name="Baudouin L."/>
            <person name="Xia W."/>
            <person name="Bocs S."/>
            <person name="Xu J."/>
            <person name="Li Q."/>
            <person name="Guo A."/>
            <person name="Zhou L."/>
            <person name="Li J."/>
            <person name="Wu Y."/>
            <person name="Ma Z."/>
            <person name="Armero A."/>
            <person name="Issali A.E."/>
            <person name="Liu N."/>
            <person name="Peng M."/>
            <person name="Yang Y."/>
        </authorList>
    </citation>
    <scope>NUCLEOTIDE SEQUENCE</scope>
    <source>
        <tissue evidence="3">Spear leaf of Hainan Tall coconut</tissue>
    </source>
</reference>
<dbReference type="GO" id="GO:0009451">
    <property type="term" value="P:RNA modification"/>
    <property type="evidence" value="ECO:0007669"/>
    <property type="project" value="InterPro"/>
</dbReference>